<evidence type="ECO:0000259" key="11">
    <source>
        <dbReference type="Pfam" id="PF00593"/>
    </source>
</evidence>
<evidence type="ECO:0000256" key="9">
    <source>
        <dbReference type="RuleBase" id="RU003357"/>
    </source>
</evidence>
<comment type="similarity">
    <text evidence="8 9">Belongs to the TonB-dependent receptor family.</text>
</comment>
<evidence type="ECO:0000256" key="3">
    <source>
        <dbReference type="ARBA" id="ARBA00022452"/>
    </source>
</evidence>
<sequence length="1026" mass="115432">MVTNQLTKEVILMKKGIYILLTMVVMPLLIFAQSNITGIVKNSAGPLAGVTVAEKGGGSVQSDRNGRFSLPLTATRELVFTSVGYATQQRNVQGVQQIEVILQSTSQDINEVVVVGFGTAKKLTNTGAVSSIKGADIRNIPTSSVQNALTGRLPGFVSVQRSGQPGRDASDFYIRGVSSLNPDGNQPLIIVDDIEYTYEQLSQINVNEIESISILKDASTTAVFGIKGANGVLVVKTRRGESGKPRINVRTEAGMQSPVTRLKFLNAYQSAQLWNEAISNTEGDNSNQPFDEQALEHFRLGDDPYGHPDINWYERIFKPVSFQYNTNVDISGGSESIKYFISGGALSQDGNLYSFANEGDQINNNYYYRRYNLRSNLDVQATKSLKLRLDFRTNFNRINSPRAGNIVGEVFDFRKIRPWSAPFLNPDGSYTYASDTQDLLPTVNARLATAGYNLDRRNDINILFGGTQQLDALTKGLSFSARIAYASVESNGREQARDEIPVYRYYPYTDAYQLKGGSPYVLGNYTLRAYQGDYNNRMNFQANFNYDRSFGEHRINSLLLYNRESYKTKGDKKTNWIPQNFQGFTWRTGYNYQEKYILDLTLAYNGSDRFQSDKRYGFFPAVSAGYNLAQEDFFKENFTFVDLFKIRGSYGVVGSDKVAGDRYLFQQVYDQGLGYSFGETHQPSGSIIEGNLGNPNVTWEKQRSFDIGLEMNLLKNKFSMVLDYFNNIRYDQLVTSQSLPIHIGVGVSPSNIARVRNRGVEFELNYNDHIGEFNYNVKGVLTYFKNKILFQDEPMPAYPWLRLTGHQINQPIGYQFDGFYTAENIDLSPKPTGGYQVQPGDLRYKDLNGDGIIDDFDRTTIGRPNIPNTSFGLTLGGSYKGFSFNVLLQGTTGYSFSVFGSGIEPFQSQFQPIHQERWTEQTAATAKFPRLTTNPTTISSPSSYMSDFWLIDATYLRLKTVELGYQLPDRWLPFRINNARAYLSGYNLLTWTNYSLYQQDPEVTSNTAGDAYQNQRVVNLGIQIGF</sequence>
<keyword evidence="6 8" id="KW-0472">Membrane</keyword>
<dbReference type="Gene3D" id="2.40.170.20">
    <property type="entry name" value="TonB-dependent receptor, beta-barrel domain"/>
    <property type="match status" value="1"/>
</dbReference>
<evidence type="ECO:0000256" key="1">
    <source>
        <dbReference type="ARBA" id="ARBA00004571"/>
    </source>
</evidence>
<evidence type="ECO:0000256" key="6">
    <source>
        <dbReference type="ARBA" id="ARBA00023136"/>
    </source>
</evidence>
<dbReference type="InterPro" id="IPR008969">
    <property type="entry name" value="CarboxyPept-like_regulatory"/>
</dbReference>
<evidence type="ECO:0000256" key="8">
    <source>
        <dbReference type="PROSITE-ProRule" id="PRU01360"/>
    </source>
</evidence>
<dbReference type="InterPro" id="IPR039426">
    <property type="entry name" value="TonB-dep_rcpt-like"/>
</dbReference>
<evidence type="ECO:0000256" key="4">
    <source>
        <dbReference type="ARBA" id="ARBA00022692"/>
    </source>
</evidence>
<dbReference type="InterPro" id="IPR036942">
    <property type="entry name" value="Beta-barrel_TonB_sf"/>
</dbReference>
<reference evidence="14" key="1">
    <citation type="journal article" date="2019" name="Int. J. Syst. Evol. Microbiol.">
        <title>The Global Catalogue of Microorganisms (GCM) 10K type strain sequencing project: providing services to taxonomists for standard genome sequencing and annotation.</title>
        <authorList>
            <consortium name="The Broad Institute Genomics Platform"/>
            <consortium name="The Broad Institute Genome Sequencing Center for Infectious Disease"/>
            <person name="Wu L."/>
            <person name="Ma J."/>
        </authorList>
    </citation>
    <scope>NUCLEOTIDE SEQUENCE [LARGE SCALE GENOMIC DNA]</scope>
    <source>
        <strain evidence="14">KCTC 42662</strain>
    </source>
</reference>
<keyword evidence="14" id="KW-1185">Reference proteome</keyword>
<dbReference type="Pfam" id="PF13715">
    <property type="entry name" value="CarbopepD_reg_2"/>
    <property type="match status" value="1"/>
</dbReference>
<gene>
    <name evidence="13" type="ORF">ACFSR5_15070</name>
</gene>
<evidence type="ECO:0000256" key="2">
    <source>
        <dbReference type="ARBA" id="ARBA00022448"/>
    </source>
</evidence>
<dbReference type="InterPro" id="IPR023996">
    <property type="entry name" value="TonB-dep_OMP_SusC/RagA"/>
</dbReference>
<evidence type="ECO:0000313" key="13">
    <source>
        <dbReference type="EMBL" id="MFD2548970.1"/>
    </source>
</evidence>
<protein>
    <submittedName>
        <fullName evidence="13">SusC/RagA family TonB-linked outer membrane protein</fullName>
    </submittedName>
</protein>
<dbReference type="RefSeq" id="WP_380905270.1">
    <property type="nucleotide sequence ID" value="NZ_JBHUEG010000006.1"/>
</dbReference>
<evidence type="ECO:0000259" key="12">
    <source>
        <dbReference type="Pfam" id="PF07715"/>
    </source>
</evidence>
<evidence type="ECO:0000256" key="10">
    <source>
        <dbReference type="SAM" id="Phobius"/>
    </source>
</evidence>
<comment type="subcellular location">
    <subcellularLocation>
        <location evidence="1 8">Cell outer membrane</location>
        <topology evidence="1 8">Multi-pass membrane protein</topology>
    </subcellularLocation>
</comment>
<proteinExistence type="inferred from homology"/>
<dbReference type="NCBIfam" id="TIGR04057">
    <property type="entry name" value="SusC_RagA_signa"/>
    <property type="match status" value="1"/>
</dbReference>
<dbReference type="InterPro" id="IPR012910">
    <property type="entry name" value="Plug_dom"/>
</dbReference>
<dbReference type="InterPro" id="IPR000531">
    <property type="entry name" value="Beta-barrel_TonB"/>
</dbReference>
<keyword evidence="7 8" id="KW-0998">Cell outer membrane</keyword>
<keyword evidence="10" id="KW-1133">Transmembrane helix</keyword>
<dbReference type="NCBIfam" id="TIGR04056">
    <property type="entry name" value="OMP_RagA_SusC"/>
    <property type="match status" value="1"/>
</dbReference>
<dbReference type="Gene3D" id="2.170.130.10">
    <property type="entry name" value="TonB-dependent receptor, plug domain"/>
    <property type="match status" value="1"/>
</dbReference>
<organism evidence="13 14">
    <name type="scientific">Sphingobacterium suaedae</name>
    <dbReference type="NCBI Taxonomy" id="1686402"/>
    <lineage>
        <taxon>Bacteria</taxon>
        <taxon>Pseudomonadati</taxon>
        <taxon>Bacteroidota</taxon>
        <taxon>Sphingobacteriia</taxon>
        <taxon>Sphingobacteriales</taxon>
        <taxon>Sphingobacteriaceae</taxon>
        <taxon>Sphingobacterium</taxon>
    </lineage>
</organism>
<dbReference type="Pfam" id="PF07715">
    <property type="entry name" value="Plug"/>
    <property type="match status" value="1"/>
</dbReference>
<keyword evidence="4 8" id="KW-0812">Transmembrane</keyword>
<dbReference type="InterPro" id="IPR037066">
    <property type="entry name" value="Plug_dom_sf"/>
</dbReference>
<keyword evidence="2 8" id="KW-0813">Transport</keyword>
<dbReference type="EMBL" id="JBHULR010000007">
    <property type="protein sequence ID" value="MFD2548970.1"/>
    <property type="molecule type" value="Genomic_DNA"/>
</dbReference>
<dbReference type="InterPro" id="IPR023997">
    <property type="entry name" value="TonB-dep_OMP_SusC/RagA_CS"/>
</dbReference>
<feature type="domain" description="TonB-dependent receptor plug" evidence="12">
    <location>
        <begin position="123"/>
        <end position="232"/>
    </location>
</feature>
<evidence type="ECO:0000256" key="5">
    <source>
        <dbReference type="ARBA" id="ARBA00023077"/>
    </source>
</evidence>
<keyword evidence="5 9" id="KW-0798">TonB box</keyword>
<evidence type="ECO:0000256" key="7">
    <source>
        <dbReference type="ARBA" id="ARBA00023237"/>
    </source>
</evidence>
<dbReference type="Pfam" id="PF00593">
    <property type="entry name" value="TonB_dep_Rec_b-barrel"/>
    <property type="match status" value="1"/>
</dbReference>
<feature type="domain" description="TonB-dependent receptor-like beta-barrel" evidence="11">
    <location>
        <begin position="426"/>
        <end position="879"/>
    </location>
</feature>
<keyword evidence="3 8" id="KW-1134">Transmembrane beta strand</keyword>
<evidence type="ECO:0000313" key="14">
    <source>
        <dbReference type="Proteomes" id="UP001597545"/>
    </source>
</evidence>
<dbReference type="Proteomes" id="UP001597545">
    <property type="component" value="Unassembled WGS sequence"/>
</dbReference>
<dbReference type="SUPFAM" id="SSF56935">
    <property type="entry name" value="Porins"/>
    <property type="match status" value="1"/>
</dbReference>
<name>A0ABW5KKV1_9SPHI</name>
<feature type="transmembrane region" description="Helical" evidence="10">
    <location>
        <begin position="12"/>
        <end position="32"/>
    </location>
</feature>
<comment type="caution">
    <text evidence="13">The sequence shown here is derived from an EMBL/GenBank/DDBJ whole genome shotgun (WGS) entry which is preliminary data.</text>
</comment>
<dbReference type="PROSITE" id="PS52016">
    <property type="entry name" value="TONB_DEPENDENT_REC_3"/>
    <property type="match status" value="1"/>
</dbReference>
<dbReference type="SUPFAM" id="SSF49464">
    <property type="entry name" value="Carboxypeptidase regulatory domain-like"/>
    <property type="match status" value="1"/>
</dbReference>
<accession>A0ABW5KKV1</accession>